<feature type="domain" description="Dynamin N-terminal" evidence="3">
    <location>
        <begin position="273"/>
        <end position="433"/>
    </location>
</feature>
<organism evidence="4 5">
    <name type="scientific">Prevotella heparinolytica</name>
    <dbReference type="NCBI Taxonomy" id="28113"/>
    <lineage>
        <taxon>Bacteria</taxon>
        <taxon>Pseudomonadati</taxon>
        <taxon>Bacteroidota</taxon>
        <taxon>Bacteroidia</taxon>
        <taxon>Bacteroidales</taxon>
        <taxon>Bacteroidaceae</taxon>
        <taxon>Bacteroides</taxon>
    </lineage>
</organism>
<dbReference type="RefSeq" id="WP_131751394.1">
    <property type="nucleotide sequence ID" value="NZ_CAACYH010000002.1"/>
</dbReference>
<dbReference type="Pfam" id="PF00350">
    <property type="entry name" value="Dynamin_N"/>
    <property type="match status" value="1"/>
</dbReference>
<dbReference type="InterPro" id="IPR045063">
    <property type="entry name" value="Dynamin_N"/>
</dbReference>
<keyword evidence="2" id="KW-0472">Membrane</keyword>
<reference evidence="4 5" key="1">
    <citation type="submission" date="2019-02" db="EMBL/GenBank/DDBJ databases">
        <authorList>
            <consortium name="Pathogen Informatics"/>
        </authorList>
    </citation>
    <scope>NUCLEOTIDE SEQUENCE [LARGE SCALE GENOMIC DNA]</scope>
    <source>
        <strain evidence="4 5">3012STDY7078512</strain>
    </source>
</reference>
<dbReference type="InterPro" id="IPR027417">
    <property type="entry name" value="P-loop_NTPase"/>
</dbReference>
<feature type="transmembrane region" description="Helical" evidence="2">
    <location>
        <begin position="6"/>
        <end position="25"/>
    </location>
</feature>
<keyword evidence="1" id="KW-0175">Coiled coil</keyword>
<dbReference type="PANTHER" id="PTHR23159:SF31">
    <property type="entry name" value="CENTROSOME-ASSOCIATED PROTEIN CEP250 ISOFORM X1"/>
    <property type="match status" value="1"/>
</dbReference>
<sequence>MMIDVPTTIMLLLAFTAGTIIALIIKKGKKKPEISQQIEILMAEKESLLSKLSSIDNESNIKVSEIKKQYELLLQEANLQYEKLDKQLKNALDGIIDDSIKKQLAEVEELKKKIKGLEEELEENEEDFSELKKRVKNKDNNIADLQNSLHKEQKESKLLNEELSSVRLELEEKAEELHLRTNSLVFLQEILSAKEITVEDIKTLYLQIDTFEAFIKGHFTELNAFLYEEDKSLEWNGIKGRKGFEEKRKFFIDTFDQWASTKRKSWLDDKTTIAFVGEFSAGKTSIVNRILSQDNPNIPQLPVSTKATTAIPTYIAGGPTISYSFISGDGKRKTIAEETFKKVSKDILDQVKGVSALIKYFVMTYKNANLDGLSILDTPGFNSNDREDKERTIDVINECDALFWVFDVNAGTVNRSSISIIKEKLNKPLYIVINKVDTKSESEVQKVEELIKNTLTDEGLSIQQVIKFSSKAPLDKIMQPIKAVNKLKVRDTFVTDVADDLQKQLNSFDEKLKTVNNSYHQDKKEREELLDKLLDNINKLKDNCEEIKEMPRLKKHFWSSNRYEMSEEEGFFFKELLEKITEEDIKALVNHIGLCLEKVQDTQSEYQSLCNLKAIWQRINSCHEYYKQVSKYFSKL</sequence>
<dbReference type="OrthoDB" id="5477114at2"/>
<dbReference type="AlphaFoldDB" id="A0A449I030"/>
<keyword evidence="2" id="KW-1133">Transmembrane helix</keyword>
<dbReference type="PANTHER" id="PTHR23159">
    <property type="entry name" value="CENTROSOMAL PROTEIN 2"/>
    <property type="match status" value="1"/>
</dbReference>
<dbReference type="EMBL" id="CAACYH010000002">
    <property type="protein sequence ID" value="VFB12799.1"/>
    <property type="molecule type" value="Genomic_DNA"/>
</dbReference>
<gene>
    <name evidence="4" type="ORF">NCTC7812_00309</name>
</gene>
<dbReference type="Proteomes" id="UP000396835">
    <property type="component" value="Unassembled WGS sequence"/>
</dbReference>
<accession>A0A449I030</accession>
<proteinExistence type="predicted"/>
<feature type="coiled-coil region" evidence="1">
    <location>
        <begin position="498"/>
        <end position="550"/>
    </location>
</feature>
<evidence type="ECO:0000313" key="4">
    <source>
        <dbReference type="EMBL" id="VFB12799.1"/>
    </source>
</evidence>
<evidence type="ECO:0000256" key="2">
    <source>
        <dbReference type="SAM" id="Phobius"/>
    </source>
</evidence>
<evidence type="ECO:0000256" key="1">
    <source>
        <dbReference type="SAM" id="Coils"/>
    </source>
</evidence>
<dbReference type="Gene3D" id="3.40.50.300">
    <property type="entry name" value="P-loop containing nucleotide triphosphate hydrolases"/>
    <property type="match status" value="1"/>
</dbReference>
<evidence type="ECO:0000313" key="5">
    <source>
        <dbReference type="Proteomes" id="UP000396835"/>
    </source>
</evidence>
<name>A0A449I030_9BACE</name>
<dbReference type="SUPFAM" id="SSF52540">
    <property type="entry name" value="P-loop containing nucleoside triphosphate hydrolases"/>
    <property type="match status" value="1"/>
</dbReference>
<evidence type="ECO:0000259" key="3">
    <source>
        <dbReference type="Pfam" id="PF00350"/>
    </source>
</evidence>
<feature type="coiled-coil region" evidence="1">
    <location>
        <begin position="38"/>
        <end position="180"/>
    </location>
</feature>
<protein>
    <submittedName>
        <fullName evidence="4">GTP-binding protein Der</fullName>
    </submittedName>
</protein>
<keyword evidence="2" id="KW-0812">Transmembrane</keyword>